<evidence type="ECO:0000256" key="1">
    <source>
        <dbReference type="ARBA" id="ARBA00008239"/>
    </source>
</evidence>
<dbReference type="PANTHER" id="PTHR11528">
    <property type="entry name" value="HEAT SHOCK PROTEIN 90 FAMILY MEMBER"/>
    <property type="match status" value="1"/>
</dbReference>
<evidence type="ECO:0000313" key="3">
    <source>
        <dbReference type="EMBL" id="RXH95610.1"/>
    </source>
</evidence>
<reference evidence="3 4" key="1">
    <citation type="submission" date="2018-10" db="EMBL/GenBank/DDBJ databases">
        <title>A high-quality apple genome assembly.</title>
        <authorList>
            <person name="Hu J."/>
        </authorList>
    </citation>
    <scope>NUCLEOTIDE SEQUENCE [LARGE SCALE GENOMIC DNA]</scope>
    <source>
        <strain evidence="4">cv. HFTH1</strain>
        <tissue evidence="3">Young leaf</tissue>
    </source>
</reference>
<dbReference type="InterPro" id="IPR037196">
    <property type="entry name" value="HSP90_C"/>
</dbReference>
<organism evidence="3 4">
    <name type="scientific">Malus domestica</name>
    <name type="common">Apple</name>
    <name type="synonym">Pyrus malus</name>
    <dbReference type="NCBI Taxonomy" id="3750"/>
    <lineage>
        <taxon>Eukaryota</taxon>
        <taxon>Viridiplantae</taxon>
        <taxon>Streptophyta</taxon>
        <taxon>Embryophyta</taxon>
        <taxon>Tracheophyta</taxon>
        <taxon>Spermatophyta</taxon>
        <taxon>Magnoliopsida</taxon>
        <taxon>eudicotyledons</taxon>
        <taxon>Gunneridae</taxon>
        <taxon>Pentapetalae</taxon>
        <taxon>rosids</taxon>
        <taxon>fabids</taxon>
        <taxon>Rosales</taxon>
        <taxon>Rosaceae</taxon>
        <taxon>Amygdaloideae</taxon>
        <taxon>Maleae</taxon>
        <taxon>Malus</taxon>
    </lineage>
</organism>
<dbReference type="GO" id="GO:0005524">
    <property type="term" value="F:ATP binding"/>
    <property type="evidence" value="ECO:0007669"/>
    <property type="project" value="InterPro"/>
</dbReference>
<evidence type="ECO:0000256" key="2">
    <source>
        <dbReference type="ARBA" id="ARBA00023186"/>
    </source>
</evidence>
<sequence length="203" mass="23101">MVETGQQGNTTCQGLRASWILLVIIILEQKDCVKFYEAFSKNLKSGIHKDSRKDYVTRMGESQKDIYYIIGESRKAVEEYDGKKLVSATKEGIKLEDELEEEKQKKEKKQIVDSPCCLLTAMSGYVASKKIMEINPDHGIDHVLLLYDTGLLSSGFSLDDPNNFAGRIHSMLKLSLDIDEDDAARRKRIRLRRVGCRKSTELH</sequence>
<dbReference type="STRING" id="3750.A0A498JJ91"/>
<dbReference type="SUPFAM" id="SSF110942">
    <property type="entry name" value="HSP90 C-terminal domain"/>
    <property type="match status" value="1"/>
</dbReference>
<comment type="similarity">
    <text evidence="1">Belongs to the heat shock protein 90 family.</text>
</comment>
<dbReference type="InterPro" id="IPR001404">
    <property type="entry name" value="Hsp90_fam"/>
</dbReference>
<dbReference type="GO" id="GO:0016887">
    <property type="term" value="F:ATP hydrolysis activity"/>
    <property type="evidence" value="ECO:0007669"/>
    <property type="project" value="InterPro"/>
</dbReference>
<dbReference type="EMBL" id="RDQH01000332">
    <property type="protein sequence ID" value="RXH95610.1"/>
    <property type="molecule type" value="Genomic_DNA"/>
</dbReference>
<dbReference type="Pfam" id="PF00183">
    <property type="entry name" value="HSP90"/>
    <property type="match status" value="1"/>
</dbReference>
<comment type="caution">
    <text evidence="3">The sequence shown here is derived from an EMBL/GenBank/DDBJ whole genome shotgun (WGS) entry which is preliminary data.</text>
</comment>
<keyword evidence="2" id="KW-0143">Chaperone</keyword>
<keyword evidence="4" id="KW-1185">Reference proteome</keyword>
<proteinExistence type="inferred from homology"/>
<dbReference type="SUPFAM" id="SSF54211">
    <property type="entry name" value="Ribosomal protein S5 domain 2-like"/>
    <property type="match status" value="1"/>
</dbReference>
<dbReference type="Gene3D" id="1.20.120.790">
    <property type="entry name" value="Heat shock protein 90, C-terminal domain"/>
    <property type="match status" value="1"/>
</dbReference>
<accession>A0A498JJ91</accession>
<dbReference type="GO" id="GO:0140662">
    <property type="term" value="F:ATP-dependent protein folding chaperone"/>
    <property type="evidence" value="ECO:0007669"/>
    <property type="project" value="InterPro"/>
</dbReference>
<evidence type="ECO:0000313" key="4">
    <source>
        <dbReference type="Proteomes" id="UP000290289"/>
    </source>
</evidence>
<dbReference type="InterPro" id="IPR020568">
    <property type="entry name" value="Ribosomal_Su5_D2-typ_SF"/>
</dbReference>
<name>A0A498JJ91_MALDO</name>
<dbReference type="Proteomes" id="UP000290289">
    <property type="component" value="Chromosome 6"/>
</dbReference>
<gene>
    <name evidence="3" type="ORF">DVH24_008110</name>
</gene>
<dbReference type="AlphaFoldDB" id="A0A498JJ91"/>
<protein>
    <submittedName>
        <fullName evidence="3">Uncharacterized protein</fullName>
    </submittedName>
</protein>
<dbReference type="GO" id="GO:0051082">
    <property type="term" value="F:unfolded protein binding"/>
    <property type="evidence" value="ECO:0007669"/>
    <property type="project" value="InterPro"/>
</dbReference>
<dbReference type="Gene3D" id="3.40.50.11260">
    <property type="match status" value="1"/>
</dbReference>